<comment type="caution">
    <text evidence="1">The sequence shown here is derived from an EMBL/GenBank/DDBJ whole genome shotgun (WGS) entry which is preliminary data.</text>
</comment>
<dbReference type="EMBL" id="BMAW01064601">
    <property type="protein sequence ID" value="GFT46000.1"/>
    <property type="molecule type" value="Genomic_DNA"/>
</dbReference>
<name>A0A8X6TUR8_NEPPI</name>
<accession>A0A8X6TUR8</accession>
<keyword evidence="2" id="KW-1185">Reference proteome</keyword>
<sequence>MTDQRDNRYRVMDAVNQMFLGYPNYKPTANKDSIIFISINLHSCSSTPNQSAVLNLAVNGTWGSACTNTGASHTIAGETLYLLLQREGANF</sequence>
<protein>
    <submittedName>
        <fullName evidence="1">Uncharacterized protein</fullName>
    </submittedName>
</protein>
<dbReference type="AlphaFoldDB" id="A0A8X6TUR8"/>
<organism evidence="1 2">
    <name type="scientific">Nephila pilipes</name>
    <name type="common">Giant wood spider</name>
    <name type="synonym">Nephila maculata</name>
    <dbReference type="NCBI Taxonomy" id="299642"/>
    <lineage>
        <taxon>Eukaryota</taxon>
        <taxon>Metazoa</taxon>
        <taxon>Ecdysozoa</taxon>
        <taxon>Arthropoda</taxon>
        <taxon>Chelicerata</taxon>
        <taxon>Arachnida</taxon>
        <taxon>Araneae</taxon>
        <taxon>Araneomorphae</taxon>
        <taxon>Entelegynae</taxon>
        <taxon>Araneoidea</taxon>
        <taxon>Nephilidae</taxon>
        <taxon>Nephila</taxon>
    </lineage>
</organism>
<evidence type="ECO:0000313" key="2">
    <source>
        <dbReference type="Proteomes" id="UP000887013"/>
    </source>
</evidence>
<evidence type="ECO:0000313" key="1">
    <source>
        <dbReference type="EMBL" id="GFT46000.1"/>
    </source>
</evidence>
<proteinExistence type="predicted"/>
<dbReference type="Proteomes" id="UP000887013">
    <property type="component" value="Unassembled WGS sequence"/>
</dbReference>
<reference evidence="1" key="1">
    <citation type="submission" date="2020-08" db="EMBL/GenBank/DDBJ databases">
        <title>Multicomponent nature underlies the extraordinary mechanical properties of spider dragline silk.</title>
        <authorList>
            <person name="Kono N."/>
            <person name="Nakamura H."/>
            <person name="Mori M."/>
            <person name="Yoshida Y."/>
            <person name="Ohtoshi R."/>
            <person name="Malay A.D."/>
            <person name="Moran D.A.P."/>
            <person name="Tomita M."/>
            <person name="Numata K."/>
            <person name="Arakawa K."/>
        </authorList>
    </citation>
    <scope>NUCLEOTIDE SEQUENCE</scope>
</reference>
<gene>
    <name evidence="1" type="ORF">NPIL_228841</name>
</gene>